<evidence type="ECO:0000256" key="4">
    <source>
        <dbReference type="ARBA" id="ARBA00022729"/>
    </source>
</evidence>
<dbReference type="Gene3D" id="3.40.190.10">
    <property type="entry name" value="Periplasmic binding protein-like II"/>
    <property type="match status" value="1"/>
</dbReference>
<dbReference type="PROSITE" id="PS51318">
    <property type="entry name" value="TAT"/>
    <property type="match status" value="1"/>
</dbReference>
<protein>
    <submittedName>
        <fullName evidence="6">Carbohydrate ABC transporter, N-acetylglucosamine/diacetylchitobiose-binding protein</fullName>
    </submittedName>
</protein>
<dbReference type="OrthoDB" id="41208at2"/>
<keyword evidence="4" id="KW-0732">Signal</keyword>
<name>A0A540VLF1_9CHLR</name>
<dbReference type="Pfam" id="PF10518">
    <property type="entry name" value="TAT_signal"/>
    <property type="match status" value="1"/>
</dbReference>
<sequence length="511" mass="54976">MPDQQSPGIIDSPDQVRKSEGRSTVKSTKPLSRRTFLKGSALLSAGMALAACGPSAAPQAPAAEGGAQAPAPAPATTPDLPFEVAPEAINPLGLEPGKPVEGVFFEGGYGRAYIDHAADIFRALHPENEMSVAGIQRVGEQLRPRFIAGNPPDVIDNSGAGNLDTAALVAEGQLADLAPLMNAPALDTPGKTFAETLFPGSQADGVYDGKQLVLNIAYTVYGIWNSSTLLEEKGWEYPTTWSGMLDLCETIKSAGMNPWTYQGKYPSYMVFGVLVPLIYKIGGLQAIIDIDNLEDGAWEKDEVVQAVTLMAELARNDYIMPGTEGLTHTEAQAEWLKGNAVFLPCGTWLENEMRDLTPEGFNMVVHPVPTVEGGKGSFEAIYASSGESYFVPSQAKNVVGGMEFLRCLLSKESAKFFAQNVSSIMPVIGGTEGIEVSSGMRSALDAVEAAGDEIFNYRFGTWYRDLSNEVRDRTGDLLTNRITPEEFIESVQKKADEVKADPDIKKYTRTS</sequence>
<gene>
    <name evidence="6" type="primary">ngcE</name>
    <name evidence="6" type="ORF">FKZ61_01495</name>
</gene>
<evidence type="ECO:0000313" key="6">
    <source>
        <dbReference type="EMBL" id="TQE97577.1"/>
    </source>
</evidence>
<evidence type="ECO:0000256" key="1">
    <source>
        <dbReference type="ARBA" id="ARBA00004196"/>
    </source>
</evidence>
<dbReference type="EMBL" id="VIGC01000002">
    <property type="protein sequence ID" value="TQE97577.1"/>
    <property type="molecule type" value="Genomic_DNA"/>
</dbReference>
<dbReference type="InterPro" id="IPR019546">
    <property type="entry name" value="TAT_signal_bac_arc"/>
</dbReference>
<comment type="subcellular location">
    <subcellularLocation>
        <location evidence="1">Cell envelope</location>
    </subcellularLocation>
</comment>
<dbReference type="InterPro" id="IPR006311">
    <property type="entry name" value="TAT_signal"/>
</dbReference>
<dbReference type="PANTHER" id="PTHR43649">
    <property type="entry name" value="ARABINOSE-BINDING PROTEIN-RELATED"/>
    <property type="match status" value="1"/>
</dbReference>
<dbReference type="GO" id="GO:0030313">
    <property type="term" value="C:cell envelope"/>
    <property type="evidence" value="ECO:0007669"/>
    <property type="project" value="UniProtKB-SubCell"/>
</dbReference>
<keyword evidence="3" id="KW-0813">Transport</keyword>
<dbReference type="InterPro" id="IPR050490">
    <property type="entry name" value="Bact_solute-bd_prot1"/>
</dbReference>
<dbReference type="Proteomes" id="UP000317371">
    <property type="component" value="Unassembled WGS sequence"/>
</dbReference>
<comment type="similarity">
    <text evidence="2">Belongs to the bacterial solute-binding protein 1 family.</text>
</comment>
<evidence type="ECO:0000256" key="5">
    <source>
        <dbReference type="SAM" id="MobiDB-lite"/>
    </source>
</evidence>
<dbReference type="InterPro" id="IPR022386">
    <property type="entry name" value="Chitin_NgcE"/>
</dbReference>
<dbReference type="PANTHER" id="PTHR43649:SF31">
    <property type="entry name" value="SN-GLYCEROL-3-PHOSPHATE-BINDING PERIPLASMIC PROTEIN UGPB"/>
    <property type="match status" value="1"/>
</dbReference>
<feature type="region of interest" description="Disordered" evidence="5">
    <location>
        <begin position="55"/>
        <end position="80"/>
    </location>
</feature>
<proteinExistence type="inferred from homology"/>
<dbReference type="SUPFAM" id="SSF53850">
    <property type="entry name" value="Periplasmic binding protein-like II"/>
    <property type="match status" value="1"/>
</dbReference>
<feature type="region of interest" description="Disordered" evidence="5">
    <location>
        <begin position="1"/>
        <end position="31"/>
    </location>
</feature>
<dbReference type="InParanoid" id="A0A540VLF1"/>
<evidence type="ECO:0000256" key="2">
    <source>
        <dbReference type="ARBA" id="ARBA00008520"/>
    </source>
</evidence>
<organism evidence="6 7">
    <name type="scientific">Litorilinea aerophila</name>
    <dbReference type="NCBI Taxonomy" id="1204385"/>
    <lineage>
        <taxon>Bacteria</taxon>
        <taxon>Bacillati</taxon>
        <taxon>Chloroflexota</taxon>
        <taxon>Caldilineae</taxon>
        <taxon>Caldilineales</taxon>
        <taxon>Caldilineaceae</taxon>
        <taxon>Litorilinea</taxon>
    </lineage>
</organism>
<comment type="caution">
    <text evidence="6">The sequence shown here is derived from an EMBL/GenBank/DDBJ whole genome shotgun (WGS) entry which is preliminary data.</text>
</comment>
<reference evidence="6 7" key="1">
    <citation type="submission" date="2019-06" db="EMBL/GenBank/DDBJ databases">
        <title>Genome sequence of Litorilinea aerophila BAA-2444.</title>
        <authorList>
            <person name="Maclea K.S."/>
            <person name="Maurais E.G."/>
            <person name="Iannazzi L.C."/>
        </authorList>
    </citation>
    <scope>NUCLEOTIDE SEQUENCE [LARGE SCALE GENOMIC DNA]</scope>
    <source>
        <strain evidence="6 7">ATCC BAA-2444</strain>
    </source>
</reference>
<feature type="compositionally biased region" description="Low complexity" evidence="5">
    <location>
        <begin position="55"/>
        <end position="70"/>
    </location>
</feature>
<dbReference type="AlphaFoldDB" id="A0A540VLF1"/>
<feature type="compositionally biased region" description="Basic and acidic residues" evidence="5">
    <location>
        <begin position="14"/>
        <end position="23"/>
    </location>
</feature>
<accession>A0A540VLF1</accession>
<keyword evidence="7" id="KW-1185">Reference proteome</keyword>
<evidence type="ECO:0000313" key="7">
    <source>
        <dbReference type="Proteomes" id="UP000317371"/>
    </source>
</evidence>
<dbReference type="NCBIfam" id="TIGR03851">
    <property type="entry name" value="chitin_NgcE"/>
    <property type="match status" value="1"/>
</dbReference>
<dbReference type="InterPro" id="IPR006059">
    <property type="entry name" value="SBP"/>
</dbReference>
<dbReference type="Pfam" id="PF13416">
    <property type="entry name" value="SBP_bac_8"/>
    <property type="match status" value="1"/>
</dbReference>
<dbReference type="NCBIfam" id="TIGR01409">
    <property type="entry name" value="TAT_signal_seq"/>
    <property type="match status" value="1"/>
</dbReference>
<evidence type="ECO:0000256" key="3">
    <source>
        <dbReference type="ARBA" id="ARBA00022448"/>
    </source>
</evidence>